<keyword evidence="1" id="KW-1133">Transmembrane helix</keyword>
<keyword evidence="3" id="KW-1185">Reference proteome</keyword>
<reference evidence="2" key="1">
    <citation type="submission" date="2023-06" db="EMBL/GenBank/DDBJ databases">
        <authorList>
            <consortium name="Lawrence Berkeley National Laboratory"/>
            <person name="Ahrendt S."/>
            <person name="Sahu N."/>
            <person name="Indic B."/>
            <person name="Wong-Bajracharya J."/>
            <person name="Merenyi Z."/>
            <person name="Ke H.-M."/>
            <person name="Monk M."/>
            <person name="Kocsube S."/>
            <person name="Drula E."/>
            <person name="Lipzen A."/>
            <person name="Balint B."/>
            <person name="Henrissat B."/>
            <person name="Andreopoulos B."/>
            <person name="Martin F.M."/>
            <person name="Harder C.B."/>
            <person name="Rigling D."/>
            <person name="Ford K.L."/>
            <person name="Foster G.D."/>
            <person name="Pangilinan J."/>
            <person name="Papanicolaou A."/>
            <person name="Barry K."/>
            <person name="LaButti K."/>
            <person name="Viragh M."/>
            <person name="Koriabine M."/>
            <person name="Yan M."/>
            <person name="Riley R."/>
            <person name="Champramary S."/>
            <person name="Plett K.L."/>
            <person name="Tsai I.J."/>
            <person name="Slot J."/>
            <person name="Sipos G."/>
            <person name="Plett J."/>
            <person name="Nagy L.G."/>
            <person name="Grigoriev I.V."/>
        </authorList>
    </citation>
    <scope>NUCLEOTIDE SEQUENCE</scope>
    <source>
        <strain evidence="2">FPL87.14</strain>
    </source>
</reference>
<comment type="caution">
    <text evidence="2">The sequence shown here is derived from an EMBL/GenBank/DDBJ whole genome shotgun (WGS) entry which is preliminary data.</text>
</comment>
<feature type="transmembrane region" description="Helical" evidence="1">
    <location>
        <begin position="7"/>
        <end position="30"/>
    </location>
</feature>
<protein>
    <submittedName>
        <fullName evidence="2">Uncharacterized protein</fullName>
    </submittedName>
</protein>
<gene>
    <name evidence="2" type="ORF">EV421DRAFT_1734563</name>
</gene>
<evidence type="ECO:0000313" key="2">
    <source>
        <dbReference type="EMBL" id="KAK0445933.1"/>
    </source>
</evidence>
<feature type="transmembrane region" description="Helical" evidence="1">
    <location>
        <begin position="42"/>
        <end position="64"/>
    </location>
</feature>
<accession>A0AA39JSW0</accession>
<organism evidence="2 3">
    <name type="scientific">Armillaria borealis</name>
    <dbReference type="NCBI Taxonomy" id="47425"/>
    <lineage>
        <taxon>Eukaryota</taxon>
        <taxon>Fungi</taxon>
        <taxon>Dikarya</taxon>
        <taxon>Basidiomycota</taxon>
        <taxon>Agaricomycotina</taxon>
        <taxon>Agaricomycetes</taxon>
        <taxon>Agaricomycetidae</taxon>
        <taxon>Agaricales</taxon>
        <taxon>Marasmiineae</taxon>
        <taxon>Physalacriaceae</taxon>
        <taxon>Armillaria</taxon>
    </lineage>
</organism>
<sequence length="133" mass="14512">MFSQPSVALPSIGETFGACYIGSLIAAMVLDALHVAFSTHALYYYMITMFGNFNGGLGRILWLYAIRIWKAFYLGTTIFQTSLSKKFTDAAYEIHLLPNLLSLAVIPDGNNVLLHGVLSSSPDATDSDIKLSN</sequence>
<dbReference type="Proteomes" id="UP001175226">
    <property type="component" value="Unassembled WGS sequence"/>
</dbReference>
<dbReference type="AlphaFoldDB" id="A0AA39JSW0"/>
<evidence type="ECO:0000256" key="1">
    <source>
        <dbReference type="SAM" id="Phobius"/>
    </source>
</evidence>
<name>A0AA39JSW0_9AGAR</name>
<proteinExistence type="predicted"/>
<evidence type="ECO:0000313" key="3">
    <source>
        <dbReference type="Proteomes" id="UP001175226"/>
    </source>
</evidence>
<keyword evidence="1" id="KW-0812">Transmembrane</keyword>
<keyword evidence="1" id="KW-0472">Membrane</keyword>
<dbReference type="EMBL" id="JAUEPT010000015">
    <property type="protein sequence ID" value="KAK0445933.1"/>
    <property type="molecule type" value="Genomic_DNA"/>
</dbReference>